<accession>A0ABS9HV34</accession>
<dbReference type="InterPro" id="IPR001466">
    <property type="entry name" value="Beta-lactam-related"/>
</dbReference>
<dbReference type="Pfam" id="PF00144">
    <property type="entry name" value="Beta-lactamase"/>
    <property type="match status" value="1"/>
</dbReference>
<dbReference type="Gene3D" id="3.40.710.10">
    <property type="entry name" value="DD-peptidase/beta-lactamase superfamily"/>
    <property type="match status" value="1"/>
</dbReference>
<dbReference type="PANTHER" id="PTHR43283">
    <property type="entry name" value="BETA-LACTAMASE-RELATED"/>
    <property type="match status" value="1"/>
</dbReference>
<sequence length="402" mass="43601">MRSPSFRNMGLLVLLAVLPLAGHAAAPGTHTVPDAAALDAEILRAMDATGAEGIAMAVVDGGEVVYVGSHGIRNADGAPLRTDTVMYGASLTKAAFAYMVMQLVDEKTLDLDRSIAAYLPRPLPGYPDEDRYAPWPDLADDPRWRDITPRILLTHSAGFANFAFLEPDGRLRIHFDPGSRYAYSGEGMILLQFVLERGLGLDVGEQMQRRVFDRFGMTRTGMMWREDFAENLADGWGADGTVEPHDQRSKVRAAGSMDTTIADMARLAAGYVRGDGLSDAAAAELVRAQLPIASKSQFPTLQDPLPPDRRRPGLAAGLGVVVFEGPQGHAFFKGGHNDVTGNTWVCVRRGQRCVVILANDVRAERAFPHLVAFAIGDTGAPWQWEYGDTVFWMPQAPAPDGQ</sequence>
<evidence type="ECO:0000256" key="1">
    <source>
        <dbReference type="SAM" id="SignalP"/>
    </source>
</evidence>
<dbReference type="InterPro" id="IPR012338">
    <property type="entry name" value="Beta-lactam/transpept-like"/>
</dbReference>
<dbReference type="Proteomes" id="UP001430796">
    <property type="component" value="Unassembled WGS sequence"/>
</dbReference>
<dbReference type="InterPro" id="IPR050789">
    <property type="entry name" value="Diverse_Enzym_Activities"/>
</dbReference>
<gene>
    <name evidence="3" type="ORF">L3V18_10710</name>
</gene>
<protein>
    <submittedName>
        <fullName evidence="3">Beta-lactamase family protein</fullName>
    </submittedName>
</protein>
<comment type="caution">
    <text evidence="3">The sequence shown here is derived from an EMBL/GenBank/DDBJ whole genome shotgun (WGS) entry which is preliminary data.</text>
</comment>
<evidence type="ECO:0000259" key="2">
    <source>
        <dbReference type="Pfam" id="PF00144"/>
    </source>
</evidence>
<dbReference type="PANTHER" id="PTHR43283:SF18">
    <property type="match status" value="1"/>
</dbReference>
<feature type="signal peptide" evidence="1">
    <location>
        <begin position="1"/>
        <end position="24"/>
    </location>
</feature>
<evidence type="ECO:0000313" key="3">
    <source>
        <dbReference type="EMBL" id="MCF7222252.1"/>
    </source>
</evidence>
<feature type="domain" description="Beta-lactamase-related" evidence="2">
    <location>
        <begin position="42"/>
        <end position="362"/>
    </location>
</feature>
<evidence type="ECO:0000313" key="4">
    <source>
        <dbReference type="Proteomes" id="UP001430796"/>
    </source>
</evidence>
<proteinExistence type="predicted"/>
<dbReference type="EMBL" id="JAKJPO010000005">
    <property type="protein sequence ID" value="MCF7222252.1"/>
    <property type="molecule type" value="Genomic_DNA"/>
</dbReference>
<organism evidence="3 4">
    <name type="scientific">Marilutibacter chinensis</name>
    <dbReference type="NCBI Taxonomy" id="2912247"/>
    <lineage>
        <taxon>Bacteria</taxon>
        <taxon>Pseudomonadati</taxon>
        <taxon>Pseudomonadota</taxon>
        <taxon>Gammaproteobacteria</taxon>
        <taxon>Lysobacterales</taxon>
        <taxon>Lysobacteraceae</taxon>
        <taxon>Marilutibacter</taxon>
    </lineage>
</organism>
<keyword evidence="1" id="KW-0732">Signal</keyword>
<keyword evidence="4" id="KW-1185">Reference proteome</keyword>
<name>A0ABS9HV34_9GAMM</name>
<feature type="chain" id="PRO_5047292558" evidence="1">
    <location>
        <begin position="25"/>
        <end position="402"/>
    </location>
</feature>
<dbReference type="SUPFAM" id="SSF56601">
    <property type="entry name" value="beta-lactamase/transpeptidase-like"/>
    <property type="match status" value="1"/>
</dbReference>
<dbReference type="RefSeq" id="WP_237054689.1">
    <property type="nucleotide sequence ID" value="NZ_JAKJPO010000005.1"/>
</dbReference>
<reference evidence="3 4" key="2">
    <citation type="submission" date="2022-01" db="EMBL/GenBank/DDBJ databases">
        <title>Lysobacter chinensis sp. nov., a bacterium isolated from cow dung compost.</title>
        <authorList>
            <person name="Liu Y."/>
        </authorList>
    </citation>
    <scope>NUCLEOTIDE SEQUENCE [LARGE SCALE GENOMIC DNA]</scope>
    <source>
        <strain evidence="3 4">TLK-CK17</strain>
    </source>
</reference>
<reference evidence="4" key="1">
    <citation type="submission" date="2022-01" db="EMBL/GenBank/DDBJ databases">
        <title>Lysobacter chinensis sp. nov., a bacterium isolated from cow dung compost.</title>
        <authorList>
            <person name="Zhou L.Y."/>
        </authorList>
    </citation>
    <scope>NUCLEOTIDE SEQUENCE [LARGE SCALE GENOMIC DNA]</scope>
    <source>
        <strain evidence="4">TLK-CK17</strain>
    </source>
</reference>